<dbReference type="SUPFAM" id="SSF158702">
    <property type="entry name" value="Sec63 N-terminal domain-like"/>
    <property type="match status" value="1"/>
</dbReference>
<evidence type="ECO:0000256" key="2">
    <source>
        <dbReference type="ARBA" id="ARBA00022980"/>
    </source>
</evidence>
<feature type="region of interest" description="Disordered" evidence="6">
    <location>
        <begin position="129"/>
        <end position="157"/>
    </location>
</feature>
<dbReference type="NCBIfam" id="TIGR00059">
    <property type="entry name" value="L17"/>
    <property type="match status" value="1"/>
</dbReference>
<dbReference type="InterPro" id="IPR000456">
    <property type="entry name" value="Ribosomal_bL17"/>
</dbReference>
<gene>
    <name evidence="4" type="primary">rplQ</name>
    <name evidence="7" type="ORF">HMF3257_25450</name>
</gene>
<dbReference type="AlphaFoldDB" id="A0A327NQH5"/>
<evidence type="ECO:0000256" key="6">
    <source>
        <dbReference type="SAM" id="MobiDB-lite"/>
    </source>
</evidence>
<dbReference type="Proteomes" id="UP000249016">
    <property type="component" value="Unassembled WGS sequence"/>
</dbReference>
<dbReference type="InterPro" id="IPR036373">
    <property type="entry name" value="Ribosomal_bL17_sf"/>
</dbReference>
<keyword evidence="8" id="KW-1185">Reference proteome</keyword>
<evidence type="ECO:0000256" key="5">
    <source>
        <dbReference type="RuleBase" id="RU000660"/>
    </source>
</evidence>
<dbReference type="OrthoDB" id="9809073at2"/>
<proteinExistence type="inferred from homology"/>
<comment type="similarity">
    <text evidence="1 4 5">Belongs to the bacterial ribosomal protein bL17 family.</text>
</comment>
<dbReference type="Gene3D" id="3.90.1030.10">
    <property type="entry name" value="Ribosomal protein L17"/>
    <property type="match status" value="1"/>
</dbReference>
<dbReference type="GO" id="GO:0022625">
    <property type="term" value="C:cytosolic large ribosomal subunit"/>
    <property type="evidence" value="ECO:0007669"/>
    <property type="project" value="TreeGrafter"/>
</dbReference>
<dbReference type="InterPro" id="IPR047859">
    <property type="entry name" value="Ribosomal_bL17_CS"/>
</dbReference>
<keyword evidence="3 4" id="KW-0687">Ribonucleoprotein</keyword>
<dbReference type="GO" id="GO:0006412">
    <property type="term" value="P:translation"/>
    <property type="evidence" value="ECO:0007669"/>
    <property type="project" value="UniProtKB-UniRule"/>
</dbReference>
<dbReference type="EMBL" id="QLII01000001">
    <property type="protein sequence ID" value="RAI76679.1"/>
    <property type="molecule type" value="Genomic_DNA"/>
</dbReference>
<dbReference type="PANTHER" id="PTHR14413:SF16">
    <property type="entry name" value="LARGE RIBOSOMAL SUBUNIT PROTEIN BL17M"/>
    <property type="match status" value="1"/>
</dbReference>
<feature type="compositionally biased region" description="Low complexity" evidence="6">
    <location>
        <begin position="144"/>
        <end position="157"/>
    </location>
</feature>
<dbReference type="SUPFAM" id="SSF64263">
    <property type="entry name" value="Prokaryotic ribosomal protein L17"/>
    <property type="match status" value="1"/>
</dbReference>
<accession>A0A327NQH5</accession>
<evidence type="ECO:0000256" key="4">
    <source>
        <dbReference type="HAMAP-Rule" id="MF_01368"/>
    </source>
</evidence>
<dbReference type="PROSITE" id="PS01167">
    <property type="entry name" value="RIBOSOMAL_L17"/>
    <property type="match status" value="1"/>
</dbReference>
<evidence type="ECO:0000256" key="3">
    <source>
        <dbReference type="ARBA" id="ARBA00023274"/>
    </source>
</evidence>
<keyword evidence="2 4" id="KW-0689">Ribosomal protein</keyword>
<sequence>MRHGKKHNHLSRTHSHREAMLQNMASSLILHKRIETTVAKAKELRKFVEPILTRAKDDTYQNRRVVFQSLNDKETMKELFGTVADKIASRPGGYTRIIKLGNRLGDNAETCLIELVDFNETLLAAAAEKAATTTKTRRSRRGSGSRAAETTEAPAAQVAEVVETTPAAVEEAPAAELVETSGDDLTKIEGIGPKIAELLNNAGITTFAQLADAQDETVQQVLVDAGPRFNVHDATTWNEQAALARDGKWDELTELQDRLKGGKEEA</sequence>
<dbReference type="PANTHER" id="PTHR14413">
    <property type="entry name" value="RIBOSOMAL PROTEIN L17"/>
    <property type="match status" value="1"/>
</dbReference>
<protein>
    <recommendedName>
        <fullName evidence="4">Large ribosomal subunit protein bL17</fullName>
    </recommendedName>
</protein>
<dbReference type="Pfam" id="PF14520">
    <property type="entry name" value="HHH_5"/>
    <property type="match status" value="1"/>
</dbReference>
<comment type="subunit">
    <text evidence="4">Part of the 50S ribosomal subunit. Contacts protein L32.</text>
</comment>
<evidence type="ECO:0000313" key="7">
    <source>
        <dbReference type="EMBL" id="RAI76679.1"/>
    </source>
</evidence>
<dbReference type="Pfam" id="PF01196">
    <property type="entry name" value="Ribosomal_L17"/>
    <property type="match status" value="1"/>
</dbReference>
<dbReference type="HAMAP" id="MF_01368">
    <property type="entry name" value="Ribosomal_bL17"/>
    <property type="match status" value="1"/>
</dbReference>
<comment type="caution">
    <text evidence="7">The sequence shown here is derived from an EMBL/GenBank/DDBJ whole genome shotgun (WGS) entry which is preliminary data.</text>
</comment>
<name>A0A327NQH5_9BACT</name>
<dbReference type="RefSeq" id="WP_111346572.1">
    <property type="nucleotide sequence ID" value="NZ_QLII01000001.1"/>
</dbReference>
<dbReference type="GO" id="GO:0003735">
    <property type="term" value="F:structural constituent of ribosome"/>
    <property type="evidence" value="ECO:0007669"/>
    <property type="project" value="InterPro"/>
</dbReference>
<organism evidence="7 8">
    <name type="scientific">Spirosoma telluris</name>
    <dbReference type="NCBI Taxonomy" id="2183553"/>
    <lineage>
        <taxon>Bacteria</taxon>
        <taxon>Pseudomonadati</taxon>
        <taxon>Bacteroidota</taxon>
        <taxon>Cytophagia</taxon>
        <taxon>Cytophagales</taxon>
        <taxon>Cytophagaceae</taxon>
        <taxon>Spirosoma</taxon>
    </lineage>
</organism>
<evidence type="ECO:0000313" key="8">
    <source>
        <dbReference type="Proteomes" id="UP000249016"/>
    </source>
</evidence>
<dbReference type="Gene3D" id="1.10.150.20">
    <property type="entry name" value="5' to 3' exonuclease, C-terminal subdomain"/>
    <property type="match status" value="1"/>
</dbReference>
<evidence type="ECO:0000256" key="1">
    <source>
        <dbReference type="ARBA" id="ARBA00008777"/>
    </source>
</evidence>
<reference evidence="7 8" key="1">
    <citation type="submission" date="2018-06" db="EMBL/GenBank/DDBJ databases">
        <title>Spirosoma sp. HMF3257 Genome sequencing and assembly.</title>
        <authorList>
            <person name="Kang H."/>
            <person name="Cha I."/>
            <person name="Kim H."/>
            <person name="Kang J."/>
            <person name="Joh K."/>
        </authorList>
    </citation>
    <scope>NUCLEOTIDE SEQUENCE [LARGE SCALE GENOMIC DNA]</scope>
    <source>
        <strain evidence="7 8">HMF3257</strain>
    </source>
</reference>